<feature type="compositionally biased region" description="Basic and acidic residues" evidence="1">
    <location>
        <begin position="123"/>
        <end position="143"/>
    </location>
</feature>
<feature type="compositionally biased region" description="Gly residues" evidence="1">
    <location>
        <begin position="61"/>
        <end position="70"/>
    </location>
</feature>
<dbReference type="EMBL" id="JANPWB010000002">
    <property type="protein sequence ID" value="KAJ1207351.1"/>
    <property type="molecule type" value="Genomic_DNA"/>
</dbReference>
<accession>A0AAV7W306</accession>
<reference evidence="2" key="1">
    <citation type="journal article" date="2022" name="bioRxiv">
        <title>Sequencing and chromosome-scale assembly of the giantPleurodeles waltlgenome.</title>
        <authorList>
            <person name="Brown T."/>
            <person name="Elewa A."/>
            <person name="Iarovenko S."/>
            <person name="Subramanian E."/>
            <person name="Araus A.J."/>
            <person name="Petzold A."/>
            <person name="Susuki M."/>
            <person name="Suzuki K.-i.T."/>
            <person name="Hayashi T."/>
            <person name="Toyoda A."/>
            <person name="Oliveira C."/>
            <person name="Osipova E."/>
            <person name="Leigh N.D."/>
            <person name="Simon A."/>
            <person name="Yun M.H."/>
        </authorList>
    </citation>
    <scope>NUCLEOTIDE SEQUENCE</scope>
    <source>
        <strain evidence="2">20211129_DDA</strain>
        <tissue evidence="2">Liver</tissue>
    </source>
</reference>
<evidence type="ECO:0000313" key="3">
    <source>
        <dbReference type="Proteomes" id="UP001066276"/>
    </source>
</evidence>
<keyword evidence="3" id="KW-1185">Reference proteome</keyword>
<evidence type="ECO:0000313" key="2">
    <source>
        <dbReference type="EMBL" id="KAJ1207351.1"/>
    </source>
</evidence>
<name>A0AAV7W306_PLEWA</name>
<dbReference type="AlphaFoldDB" id="A0AAV7W306"/>
<dbReference type="Proteomes" id="UP001066276">
    <property type="component" value="Chromosome 1_2"/>
</dbReference>
<proteinExistence type="predicted"/>
<comment type="caution">
    <text evidence="2">The sequence shown here is derived from an EMBL/GenBank/DDBJ whole genome shotgun (WGS) entry which is preliminary data.</text>
</comment>
<feature type="region of interest" description="Disordered" evidence="1">
    <location>
        <begin position="1"/>
        <end position="170"/>
    </location>
</feature>
<feature type="compositionally biased region" description="Basic and acidic residues" evidence="1">
    <location>
        <begin position="95"/>
        <end position="108"/>
    </location>
</feature>
<sequence length="170" mass="17886">MRRRARRGAEERAPNKQSCKEAGAAGGPRLQGQPASTPGTRAERTRGLTPGHAGNPPGLQRGTGGDGGGPRSVPRSTGENPGGRRQNLGGGAYRPRTEVSKGAPDSRETPAGLERQPGTGGHPEAEDKVGDQLETDKNTERRARSNLSGARKGRIVQRSDRSKSRTITPI</sequence>
<protein>
    <submittedName>
        <fullName evidence="2">Uncharacterized protein</fullName>
    </submittedName>
</protein>
<organism evidence="2 3">
    <name type="scientific">Pleurodeles waltl</name>
    <name type="common">Iberian ribbed newt</name>
    <dbReference type="NCBI Taxonomy" id="8319"/>
    <lineage>
        <taxon>Eukaryota</taxon>
        <taxon>Metazoa</taxon>
        <taxon>Chordata</taxon>
        <taxon>Craniata</taxon>
        <taxon>Vertebrata</taxon>
        <taxon>Euteleostomi</taxon>
        <taxon>Amphibia</taxon>
        <taxon>Batrachia</taxon>
        <taxon>Caudata</taxon>
        <taxon>Salamandroidea</taxon>
        <taxon>Salamandridae</taxon>
        <taxon>Pleurodelinae</taxon>
        <taxon>Pleurodeles</taxon>
    </lineage>
</organism>
<evidence type="ECO:0000256" key="1">
    <source>
        <dbReference type="SAM" id="MobiDB-lite"/>
    </source>
</evidence>
<gene>
    <name evidence="2" type="ORF">NDU88_002742</name>
</gene>